<reference evidence="1" key="1">
    <citation type="submission" date="2021-05" db="EMBL/GenBank/DDBJ databases">
        <authorList>
            <person name="Pan Q."/>
            <person name="Jouanno E."/>
            <person name="Zahm M."/>
            <person name="Klopp C."/>
            <person name="Cabau C."/>
            <person name="Louis A."/>
            <person name="Berthelot C."/>
            <person name="Parey E."/>
            <person name="Roest Crollius H."/>
            <person name="Montfort J."/>
            <person name="Robinson-Rechavi M."/>
            <person name="Bouchez O."/>
            <person name="Lampietro C."/>
            <person name="Lopez Roques C."/>
            <person name="Donnadieu C."/>
            <person name="Postlethwait J."/>
            <person name="Bobe J."/>
            <person name="Dillon D."/>
            <person name="Chandos A."/>
            <person name="von Hippel F."/>
            <person name="Guiguen Y."/>
        </authorList>
    </citation>
    <scope>NUCLEOTIDE SEQUENCE</scope>
    <source>
        <strain evidence="1">YG-Jan2019</strain>
    </source>
</reference>
<dbReference type="Proteomes" id="UP001157502">
    <property type="component" value="Chromosome 11"/>
</dbReference>
<gene>
    <name evidence="1" type="ORF">DPEC_G00138370</name>
</gene>
<organism evidence="1 2">
    <name type="scientific">Dallia pectoralis</name>
    <name type="common">Alaska blackfish</name>
    <dbReference type="NCBI Taxonomy" id="75939"/>
    <lineage>
        <taxon>Eukaryota</taxon>
        <taxon>Metazoa</taxon>
        <taxon>Chordata</taxon>
        <taxon>Craniata</taxon>
        <taxon>Vertebrata</taxon>
        <taxon>Euteleostomi</taxon>
        <taxon>Actinopterygii</taxon>
        <taxon>Neopterygii</taxon>
        <taxon>Teleostei</taxon>
        <taxon>Protacanthopterygii</taxon>
        <taxon>Esociformes</taxon>
        <taxon>Umbridae</taxon>
        <taxon>Dallia</taxon>
    </lineage>
</organism>
<proteinExistence type="predicted"/>
<comment type="caution">
    <text evidence="1">The sequence shown here is derived from an EMBL/GenBank/DDBJ whole genome shotgun (WGS) entry which is preliminary data.</text>
</comment>
<name>A0ACC2GM62_DALPE</name>
<keyword evidence="2" id="KW-1185">Reference proteome</keyword>
<sequence>MEQFVRAVFASDPKHTVPHLARLLPGHISWQVPGSVCFASPYSMCQIPKANEILYSETRPDDNPSILLGTYLPRLSFLGAPCCAAQLNPVDLSRGAS</sequence>
<dbReference type="EMBL" id="CM055738">
    <property type="protein sequence ID" value="KAJ8004635.1"/>
    <property type="molecule type" value="Genomic_DNA"/>
</dbReference>
<evidence type="ECO:0000313" key="1">
    <source>
        <dbReference type="EMBL" id="KAJ8004635.1"/>
    </source>
</evidence>
<evidence type="ECO:0000313" key="2">
    <source>
        <dbReference type="Proteomes" id="UP001157502"/>
    </source>
</evidence>
<protein>
    <submittedName>
        <fullName evidence="1">Uncharacterized protein</fullName>
    </submittedName>
</protein>
<accession>A0ACC2GM62</accession>